<sequence>MEPCWVHLMMMRSSAKLEHWMLKSPLKPSISLLAMPKATLPFEGIRFHRAGIEYNPPRKGKTHHGSFSFDSGADGFHGKAWLRHCFVGMKEEDLERLKLPLMSPEIEDGDSSPPFTITVDAKTDTRPEFRLRIGQRLFLHFHPRMLNLMNSEDQVPENREKTIERTAIFVSAYEMGEQRDGQDVLVRVHSECLTGDIFGSARCDCGNQLDLAMQLIEQASRGVMVYLEVMKVEGSD</sequence>
<dbReference type="Gene3D" id="3.40.50.10990">
    <property type="entry name" value="GTP cyclohydrolase II"/>
    <property type="match status" value="1"/>
</dbReference>
<dbReference type="Proteomes" id="UP000436088">
    <property type="component" value="Unassembled WGS sequence"/>
</dbReference>
<protein>
    <recommendedName>
        <fullName evidence="4">GTP cyclohydrolase II domain-containing protein</fullName>
    </recommendedName>
</protein>
<dbReference type="GO" id="GO:0005829">
    <property type="term" value="C:cytosol"/>
    <property type="evidence" value="ECO:0007669"/>
    <property type="project" value="TreeGrafter"/>
</dbReference>
<proteinExistence type="inferred from homology"/>
<comment type="similarity">
    <text evidence="2">In the C-terminal section; belongs to the GTP cyclohydrolase II family.</text>
</comment>
<evidence type="ECO:0000256" key="1">
    <source>
        <dbReference type="ARBA" id="ARBA00005104"/>
    </source>
</evidence>
<gene>
    <name evidence="5" type="ORF">F3Y22_tig00111388pilonHSYRG00164</name>
</gene>
<dbReference type="Pfam" id="PF00925">
    <property type="entry name" value="GTP_cyclohydro2"/>
    <property type="match status" value="1"/>
</dbReference>
<feature type="domain" description="GTP cyclohydrolase II" evidence="4">
    <location>
        <begin position="173"/>
        <end position="228"/>
    </location>
</feature>
<evidence type="ECO:0000313" key="6">
    <source>
        <dbReference type="Proteomes" id="UP000436088"/>
    </source>
</evidence>
<dbReference type="InterPro" id="IPR032677">
    <property type="entry name" value="GTP_cyclohydro_II"/>
</dbReference>
<dbReference type="GO" id="GO:0008686">
    <property type="term" value="F:3,4-dihydroxy-2-butanone-4-phosphate synthase activity"/>
    <property type="evidence" value="ECO:0007669"/>
    <property type="project" value="TreeGrafter"/>
</dbReference>
<dbReference type="EMBL" id="VEPZ02001325">
    <property type="protein sequence ID" value="KAE8680484.1"/>
    <property type="molecule type" value="Genomic_DNA"/>
</dbReference>
<dbReference type="AlphaFoldDB" id="A0A6A2YMB2"/>
<name>A0A6A2YMB2_HIBSY</name>
<dbReference type="InterPro" id="IPR036144">
    <property type="entry name" value="RibA-like_sf"/>
</dbReference>
<dbReference type="SUPFAM" id="SSF142695">
    <property type="entry name" value="RibA-like"/>
    <property type="match status" value="1"/>
</dbReference>
<evidence type="ECO:0000256" key="3">
    <source>
        <dbReference type="ARBA" id="ARBA00022619"/>
    </source>
</evidence>
<evidence type="ECO:0000259" key="4">
    <source>
        <dbReference type="Pfam" id="PF00925"/>
    </source>
</evidence>
<keyword evidence="3" id="KW-0686">Riboflavin biosynthesis</keyword>
<dbReference type="GO" id="GO:0009231">
    <property type="term" value="P:riboflavin biosynthetic process"/>
    <property type="evidence" value="ECO:0007669"/>
    <property type="project" value="UniProtKB-KW"/>
</dbReference>
<dbReference type="PANTHER" id="PTHR21327">
    <property type="entry name" value="GTP CYCLOHYDROLASE II-RELATED"/>
    <property type="match status" value="1"/>
</dbReference>
<keyword evidence="6" id="KW-1185">Reference proteome</keyword>
<organism evidence="5 6">
    <name type="scientific">Hibiscus syriacus</name>
    <name type="common">Rose of Sharon</name>
    <dbReference type="NCBI Taxonomy" id="106335"/>
    <lineage>
        <taxon>Eukaryota</taxon>
        <taxon>Viridiplantae</taxon>
        <taxon>Streptophyta</taxon>
        <taxon>Embryophyta</taxon>
        <taxon>Tracheophyta</taxon>
        <taxon>Spermatophyta</taxon>
        <taxon>Magnoliopsida</taxon>
        <taxon>eudicotyledons</taxon>
        <taxon>Gunneridae</taxon>
        <taxon>Pentapetalae</taxon>
        <taxon>rosids</taxon>
        <taxon>malvids</taxon>
        <taxon>Malvales</taxon>
        <taxon>Malvaceae</taxon>
        <taxon>Malvoideae</taxon>
        <taxon>Hibiscus</taxon>
    </lineage>
</organism>
<evidence type="ECO:0000313" key="5">
    <source>
        <dbReference type="EMBL" id="KAE8680484.1"/>
    </source>
</evidence>
<dbReference type="PANTHER" id="PTHR21327:SF29">
    <property type="entry name" value="GTP CYCLOHYDROLASE-2"/>
    <property type="match status" value="1"/>
</dbReference>
<comment type="caution">
    <text evidence="5">The sequence shown here is derived from an EMBL/GenBank/DDBJ whole genome shotgun (WGS) entry which is preliminary data.</text>
</comment>
<reference evidence="5" key="1">
    <citation type="submission" date="2019-09" db="EMBL/GenBank/DDBJ databases">
        <title>Draft genome information of white flower Hibiscus syriacus.</title>
        <authorList>
            <person name="Kim Y.-M."/>
        </authorList>
    </citation>
    <scope>NUCLEOTIDE SEQUENCE [LARGE SCALE GENOMIC DNA]</scope>
    <source>
        <strain evidence="5">YM2019G1</strain>
    </source>
</reference>
<accession>A0A6A2YMB2</accession>
<evidence type="ECO:0000256" key="2">
    <source>
        <dbReference type="ARBA" id="ARBA00008976"/>
    </source>
</evidence>
<comment type="pathway">
    <text evidence="1">Cofactor biosynthesis; riboflavin biosynthesis.</text>
</comment>